<keyword evidence="2" id="KW-0805">Transcription regulation</keyword>
<sequence>MAELCGVLARHPLREDLWRQLILLLFESGRQADALDEFHRCRRALRAAGAEPGAELREIHQRVLGHDPGWVAELGRAAPAPAARQGAVRAWVPHQLLPEAAPFVGRESSLAALDDACEAAGDDGRAWFSTGRPAWASRRWWCAGG</sequence>
<gene>
    <name evidence="5" type="ORF">GL263_24970</name>
</gene>
<dbReference type="InterPro" id="IPR005158">
    <property type="entry name" value="BTAD"/>
</dbReference>
<name>A0ABR6ENT3_9ACTN</name>
<keyword evidence="6" id="KW-1185">Reference proteome</keyword>
<evidence type="ECO:0000256" key="1">
    <source>
        <dbReference type="ARBA" id="ARBA00023012"/>
    </source>
</evidence>
<dbReference type="PANTHER" id="PTHR35807">
    <property type="entry name" value="TRANSCRIPTIONAL REGULATOR REDD-RELATED"/>
    <property type="match status" value="1"/>
</dbReference>
<keyword evidence="1" id="KW-0902">Two-component regulatory system</keyword>
<dbReference type="PANTHER" id="PTHR35807:SF1">
    <property type="entry name" value="TRANSCRIPTIONAL REGULATOR REDD"/>
    <property type="match status" value="1"/>
</dbReference>
<evidence type="ECO:0000313" key="5">
    <source>
        <dbReference type="EMBL" id="MBB1246778.1"/>
    </source>
</evidence>
<protein>
    <recommendedName>
        <fullName evidence="4">Bacterial transcriptional activator domain-containing protein</fullName>
    </recommendedName>
</protein>
<comment type="caution">
    <text evidence="5">The sequence shown here is derived from an EMBL/GenBank/DDBJ whole genome shotgun (WGS) entry which is preliminary data.</text>
</comment>
<keyword evidence="3" id="KW-0804">Transcription</keyword>
<organism evidence="5 6">
    <name type="scientific">Streptomyces durbertensis</name>
    <dbReference type="NCBI Taxonomy" id="2448886"/>
    <lineage>
        <taxon>Bacteria</taxon>
        <taxon>Bacillati</taxon>
        <taxon>Actinomycetota</taxon>
        <taxon>Actinomycetes</taxon>
        <taxon>Kitasatosporales</taxon>
        <taxon>Streptomycetaceae</taxon>
        <taxon>Streptomyces</taxon>
    </lineage>
</organism>
<evidence type="ECO:0000313" key="6">
    <source>
        <dbReference type="Proteomes" id="UP000766698"/>
    </source>
</evidence>
<evidence type="ECO:0000259" key="4">
    <source>
        <dbReference type="Pfam" id="PF03704"/>
    </source>
</evidence>
<evidence type="ECO:0000256" key="2">
    <source>
        <dbReference type="ARBA" id="ARBA00023015"/>
    </source>
</evidence>
<dbReference type="EMBL" id="WMLF01000604">
    <property type="protein sequence ID" value="MBB1246778.1"/>
    <property type="molecule type" value="Genomic_DNA"/>
</dbReference>
<dbReference type="InterPro" id="IPR011990">
    <property type="entry name" value="TPR-like_helical_dom_sf"/>
</dbReference>
<dbReference type="InterPro" id="IPR051677">
    <property type="entry name" value="AfsR-DnrI-RedD_regulator"/>
</dbReference>
<proteinExistence type="predicted"/>
<accession>A0ABR6ENT3</accession>
<reference evidence="6" key="1">
    <citation type="journal article" date="2020" name="Syst. Appl. Microbiol.">
        <title>Streptomyces alkaliterrae sp. nov., isolated from an alkaline soil, and emended descriptions of Streptomyces alkaliphilus, Streptomyces calidiresistens and Streptomyces durbertensis.</title>
        <authorList>
            <person name="Swiecimska M."/>
            <person name="Golinska P."/>
            <person name="Nouioui I."/>
            <person name="Wypij M."/>
            <person name="Rai M."/>
            <person name="Sangal V."/>
            <person name="Goodfellow M."/>
        </authorList>
    </citation>
    <scope>NUCLEOTIDE SEQUENCE [LARGE SCALE GENOMIC DNA]</scope>
    <source>
        <strain evidence="6">DSM 104538</strain>
    </source>
</reference>
<dbReference type="SUPFAM" id="SSF48452">
    <property type="entry name" value="TPR-like"/>
    <property type="match status" value="1"/>
</dbReference>
<dbReference type="Proteomes" id="UP000766698">
    <property type="component" value="Unassembled WGS sequence"/>
</dbReference>
<dbReference type="Gene3D" id="1.25.40.10">
    <property type="entry name" value="Tetratricopeptide repeat domain"/>
    <property type="match status" value="1"/>
</dbReference>
<evidence type="ECO:0000256" key="3">
    <source>
        <dbReference type="ARBA" id="ARBA00023163"/>
    </source>
</evidence>
<dbReference type="Pfam" id="PF03704">
    <property type="entry name" value="BTAD"/>
    <property type="match status" value="1"/>
</dbReference>
<feature type="domain" description="Bacterial transcriptional activator" evidence="4">
    <location>
        <begin position="2"/>
        <end position="64"/>
    </location>
</feature>